<evidence type="ECO:0000313" key="1">
    <source>
        <dbReference type="EMBL" id="CAH2073883.1"/>
    </source>
</evidence>
<accession>A0ABN8J5H9</accession>
<keyword evidence="2" id="KW-1185">Reference proteome</keyword>
<sequence length="92" mass="10299">MGITPFEIGNATVQWQKRKLVNAGGGAGEANINPFCSSFAVWPHPCNPPTRPFAPTRLHVGVLQTNAFRSTYNRRLRPFMLKISDGFAWVQR</sequence>
<proteinExistence type="predicted"/>
<name>A0ABN8J5H9_9NEOP</name>
<protein>
    <submittedName>
        <fullName evidence="1">Uncharacterized protein</fullName>
    </submittedName>
</protein>
<reference evidence="1" key="1">
    <citation type="submission" date="2022-03" db="EMBL/GenBank/DDBJ databases">
        <authorList>
            <person name="Martin H S."/>
        </authorList>
    </citation>
    <scope>NUCLEOTIDE SEQUENCE</scope>
</reference>
<gene>
    <name evidence="1" type="ORF">IPOD504_LOCUS15834</name>
</gene>
<evidence type="ECO:0000313" key="2">
    <source>
        <dbReference type="Proteomes" id="UP000837857"/>
    </source>
</evidence>
<dbReference type="Proteomes" id="UP000837857">
    <property type="component" value="Chromosome 7"/>
</dbReference>
<feature type="non-terminal residue" evidence="1">
    <location>
        <position position="92"/>
    </location>
</feature>
<dbReference type="EMBL" id="OW152819">
    <property type="protein sequence ID" value="CAH2073883.1"/>
    <property type="molecule type" value="Genomic_DNA"/>
</dbReference>
<organism evidence="1 2">
    <name type="scientific">Iphiclides podalirius</name>
    <name type="common">scarce swallowtail</name>
    <dbReference type="NCBI Taxonomy" id="110791"/>
    <lineage>
        <taxon>Eukaryota</taxon>
        <taxon>Metazoa</taxon>
        <taxon>Ecdysozoa</taxon>
        <taxon>Arthropoda</taxon>
        <taxon>Hexapoda</taxon>
        <taxon>Insecta</taxon>
        <taxon>Pterygota</taxon>
        <taxon>Neoptera</taxon>
        <taxon>Endopterygota</taxon>
        <taxon>Lepidoptera</taxon>
        <taxon>Glossata</taxon>
        <taxon>Ditrysia</taxon>
        <taxon>Papilionoidea</taxon>
        <taxon>Papilionidae</taxon>
        <taxon>Papilioninae</taxon>
        <taxon>Iphiclides</taxon>
    </lineage>
</organism>